<sequence length="111" mass="12677">MLIVVSDRFMEPLAAYWQKEDLRIQTVIRADQSLDEISKQINGCYFGLKAEIRKRVNPLNQDEVQFLDLAASGLSLTIIASEMGVEKKRVYNIKDAIRRKMGISLNQLFSA</sequence>
<evidence type="ECO:0008006" key="3">
    <source>
        <dbReference type="Google" id="ProtNLM"/>
    </source>
</evidence>
<dbReference type="Proteomes" id="UP000241538">
    <property type="component" value="Chromosome"/>
</dbReference>
<organism evidence="1 2">
    <name type="scientific">Pantoea vagans</name>
    <dbReference type="NCBI Taxonomy" id="470934"/>
    <lineage>
        <taxon>Bacteria</taxon>
        <taxon>Pseudomonadati</taxon>
        <taxon>Pseudomonadota</taxon>
        <taxon>Gammaproteobacteria</taxon>
        <taxon>Enterobacterales</taxon>
        <taxon>Erwiniaceae</taxon>
        <taxon>Pantoea</taxon>
    </lineage>
</organism>
<dbReference type="EMBL" id="CP028349">
    <property type="protein sequence ID" value="AVV39291.1"/>
    <property type="molecule type" value="Genomic_DNA"/>
</dbReference>
<dbReference type="SUPFAM" id="SSF46894">
    <property type="entry name" value="C-terminal effector domain of the bipartite response regulators"/>
    <property type="match status" value="1"/>
</dbReference>
<evidence type="ECO:0000313" key="2">
    <source>
        <dbReference type="Proteomes" id="UP000241538"/>
    </source>
</evidence>
<dbReference type="GO" id="GO:0006355">
    <property type="term" value="P:regulation of DNA-templated transcription"/>
    <property type="evidence" value="ECO:0007669"/>
    <property type="project" value="InterPro"/>
</dbReference>
<dbReference type="Gene3D" id="1.10.10.10">
    <property type="entry name" value="Winged helix-like DNA-binding domain superfamily/Winged helix DNA-binding domain"/>
    <property type="match status" value="1"/>
</dbReference>
<dbReference type="AlphaFoldDB" id="A0AAN1TX94"/>
<evidence type="ECO:0000313" key="1">
    <source>
        <dbReference type="EMBL" id="AVV39291.1"/>
    </source>
</evidence>
<protein>
    <recommendedName>
        <fullName evidence="3">HTH luxR-type domain-containing protein</fullName>
    </recommendedName>
</protein>
<accession>A0AAN1TX94</accession>
<proteinExistence type="predicted"/>
<name>A0AAN1TX94_9GAMM</name>
<dbReference type="GO" id="GO:0003677">
    <property type="term" value="F:DNA binding"/>
    <property type="evidence" value="ECO:0007669"/>
    <property type="project" value="InterPro"/>
</dbReference>
<gene>
    <name evidence="1" type="ORF">C9381_12190</name>
</gene>
<reference evidence="1 2" key="1">
    <citation type="journal article" date="2018" name="Int J Genomics">
        <title>Comparative Genomics Analysis of Plasmid pPV989-94 from a Clinical Isolate of Pantoea vagans PV989.</title>
        <authorList>
            <person name="Xu L."/>
            <person name="Yin M."/>
            <person name="Zhu T."/>
            <person name="Lu J."/>
            <person name="Bao Q."/>
        </authorList>
    </citation>
    <scope>NUCLEOTIDE SEQUENCE [LARGE SCALE GENOMIC DNA]</scope>
    <source>
        <strain evidence="1 2">PV989</strain>
    </source>
</reference>
<dbReference type="InterPro" id="IPR036388">
    <property type="entry name" value="WH-like_DNA-bd_sf"/>
</dbReference>
<dbReference type="InterPro" id="IPR016032">
    <property type="entry name" value="Sig_transdc_resp-reg_C-effctor"/>
</dbReference>